<proteinExistence type="predicted"/>
<accession>A0A165DX23</accession>
<feature type="signal peptide" evidence="1">
    <location>
        <begin position="1"/>
        <end position="17"/>
    </location>
</feature>
<feature type="chain" id="PRO_5007856922" evidence="1">
    <location>
        <begin position="18"/>
        <end position="151"/>
    </location>
</feature>
<dbReference type="InParanoid" id="A0A165DX23"/>
<protein>
    <submittedName>
        <fullName evidence="2">Uncharacterized protein</fullName>
    </submittedName>
</protein>
<evidence type="ECO:0000313" key="2">
    <source>
        <dbReference type="EMBL" id="KZV85564.1"/>
    </source>
</evidence>
<evidence type="ECO:0000313" key="3">
    <source>
        <dbReference type="Proteomes" id="UP000077266"/>
    </source>
</evidence>
<gene>
    <name evidence="2" type="ORF">EXIGLDRAFT_775411</name>
</gene>
<name>A0A165DX23_EXIGL</name>
<keyword evidence="1" id="KW-0732">Signal</keyword>
<organism evidence="2 3">
    <name type="scientific">Exidia glandulosa HHB12029</name>
    <dbReference type="NCBI Taxonomy" id="1314781"/>
    <lineage>
        <taxon>Eukaryota</taxon>
        <taxon>Fungi</taxon>
        <taxon>Dikarya</taxon>
        <taxon>Basidiomycota</taxon>
        <taxon>Agaricomycotina</taxon>
        <taxon>Agaricomycetes</taxon>
        <taxon>Auriculariales</taxon>
        <taxon>Exidiaceae</taxon>
        <taxon>Exidia</taxon>
    </lineage>
</organism>
<dbReference type="EMBL" id="KV426183">
    <property type="protein sequence ID" value="KZV85564.1"/>
    <property type="molecule type" value="Genomic_DNA"/>
</dbReference>
<dbReference type="Proteomes" id="UP000077266">
    <property type="component" value="Unassembled WGS sequence"/>
</dbReference>
<dbReference type="AlphaFoldDB" id="A0A165DX23"/>
<reference evidence="2 3" key="1">
    <citation type="journal article" date="2016" name="Mol. Biol. Evol.">
        <title>Comparative Genomics of Early-Diverging Mushroom-Forming Fungi Provides Insights into the Origins of Lignocellulose Decay Capabilities.</title>
        <authorList>
            <person name="Nagy L.G."/>
            <person name="Riley R."/>
            <person name="Tritt A."/>
            <person name="Adam C."/>
            <person name="Daum C."/>
            <person name="Floudas D."/>
            <person name="Sun H."/>
            <person name="Yadav J.S."/>
            <person name="Pangilinan J."/>
            <person name="Larsson K.H."/>
            <person name="Matsuura K."/>
            <person name="Barry K."/>
            <person name="Labutti K."/>
            <person name="Kuo R."/>
            <person name="Ohm R.A."/>
            <person name="Bhattacharya S.S."/>
            <person name="Shirouzu T."/>
            <person name="Yoshinaga Y."/>
            <person name="Martin F.M."/>
            <person name="Grigoriev I.V."/>
            <person name="Hibbett D.S."/>
        </authorList>
    </citation>
    <scope>NUCLEOTIDE SEQUENCE [LARGE SCALE GENOMIC DNA]</scope>
    <source>
        <strain evidence="2 3">HHB12029</strain>
    </source>
</reference>
<dbReference type="OrthoDB" id="2828670at2759"/>
<evidence type="ECO:0000256" key="1">
    <source>
        <dbReference type="SAM" id="SignalP"/>
    </source>
</evidence>
<sequence length="151" mass="15653">MRFTFAVLSIVLPAVLGTSLNKRDTVHCGTTADATLSDCQNLVNNADVFNAAWAGNSNTCHYTNVVELKIDYPASNTACSGNCCVYYATGTTDNSVSDQETVRQRAIGLLGCGATDVNKVNALGVAADGSGVCLSNGDGCGDCFDDSDFST</sequence>
<keyword evidence="3" id="KW-1185">Reference proteome</keyword>